<protein>
    <submittedName>
        <fullName evidence="9">TolC family protein</fullName>
    </submittedName>
</protein>
<evidence type="ECO:0000313" key="9">
    <source>
        <dbReference type="EMBL" id="MDT0689025.1"/>
    </source>
</evidence>
<evidence type="ECO:0000256" key="4">
    <source>
        <dbReference type="ARBA" id="ARBA00022452"/>
    </source>
</evidence>
<keyword evidence="10" id="KW-1185">Reference proteome</keyword>
<feature type="chain" id="PRO_5046039730" evidence="8">
    <location>
        <begin position="24"/>
        <end position="471"/>
    </location>
</feature>
<comment type="similarity">
    <text evidence="2">Belongs to the outer membrane factor (OMF) (TC 1.B.17) family.</text>
</comment>
<gene>
    <name evidence="9" type="ORF">RM549_04465</name>
</gene>
<keyword evidence="7" id="KW-0998">Cell outer membrane</keyword>
<keyword evidence="3" id="KW-0813">Transport</keyword>
<dbReference type="InterPro" id="IPR003423">
    <property type="entry name" value="OMP_efflux"/>
</dbReference>
<feature type="signal peptide" evidence="8">
    <location>
        <begin position="1"/>
        <end position="23"/>
    </location>
</feature>
<comment type="subcellular location">
    <subcellularLocation>
        <location evidence="1">Cell outer membrane</location>
    </subcellularLocation>
</comment>
<accession>A0ABU3DZ98</accession>
<dbReference type="SUPFAM" id="SSF56954">
    <property type="entry name" value="Outer membrane efflux proteins (OEP)"/>
    <property type="match status" value="1"/>
</dbReference>
<keyword evidence="4" id="KW-1134">Transmembrane beta strand</keyword>
<dbReference type="Proteomes" id="UP001261624">
    <property type="component" value="Unassembled WGS sequence"/>
</dbReference>
<dbReference type="InterPro" id="IPR051906">
    <property type="entry name" value="TolC-like"/>
</dbReference>
<dbReference type="PANTHER" id="PTHR30026:SF20">
    <property type="entry name" value="OUTER MEMBRANE PROTEIN TOLC"/>
    <property type="match status" value="1"/>
</dbReference>
<sequence>MKRSNMRGYLLLFCLFSCFLLKAQEQLPEVLTFEEYMAYVKQYHPVAGQAELQISMGEAEMLRARGGFDPKIEVDYDRKKFKGTEYYDILNSTFKIPTWYGVEVKAGFEQNEGYYLNPQKTVPEDGLFSAGVSVDVGQGMWINDRMATLRSARVFRQQTIAERELFLNEVLYDAATAYFDWLNVYNEVIIYEEFLENAAERFLGVKQNALLGEVAAIDTVEAKIPVQSRTLELEQARVRLMKERLNLSNYLWLANNVPVELQPNIIPDISLQQELDETLELPQFMPDEINIEDHPKLRSLEFKLQALEIERRLKANKLLPAINLEYNFITPEPEFQTLNTANYKAGISLSVPLFLRKERGDLRLAELKLQDASFDLQLNERQIENKIRAVFQELESYRIQNVVVEEMVENYVIMLAAEERRMSFGESSIFLINSREIKLIEAQLKQNEVLTKFLYAKARLFQSLGIVPELD</sequence>
<dbReference type="EMBL" id="JAVRHM010000003">
    <property type="protein sequence ID" value="MDT0689025.1"/>
    <property type="molecule type" value="Genomic_DNA"/>
</dbReference>
<dbReference type="Pfam" id="PF02321">
    <property type="entry name" value="OEP"/>
    <property type="match status" value="1"/>
</dbReference>
<organism evidence="9 10">
    <name type="scientific">Autumnicola patrickiae</name>
    <dbReference type="NCBI Taxonomy" id="3075591"/>
    <lineage>
        <taxon>Bacteria</taxon>
        <taxon>Pseudomonadati</taxon>
        <taxon>Bacteroidota</taxon>
        <taxon>Flavobacteriia</taxon>
        <taxon>Flavobacteriales</taxon>
        <taxon>Flavobacteriaceae</taxon>
        <taxon>Autumnicola</taxon>
    </lineage>
</organism>
<reference evidence="9 10" key="1">
    <citation type="submission" date="2023-09" db="EMBL/GenBank/DDBJ databases">
        <authorList>
            <person name="Rey-Velasco X."/>
        </authorList>
    </citation>
    <scope>NUCLEOTIDE SEQUENCE [LARGE SCALE GENOMIC DNA]</scope>
    <source>
        <strain evidence="9 10">F188</strain>
    </source>
</reference>
<evidence type="ECO:0000313" key="10">
    <source>
        <dbReference type="Proteomes" id="UP001261624"/>
    </source>
</evidence>
<evidence type="ECO:0000256" key="8">
    <source>
        <dbReference type="SAM" id="SignalP"/>
    </source>
</evidence>
<evidence type="ECO:0000256" key="5">
    <source>
        <dbReference type="ARBA" id="ARBA00022692"/>
    </source>
</evidence>
<evidence type="ECO:0000256" key="7">
    <source>
        <dbReference type="ARBA" id="ARBA00023237"/>
    </source>
</evidence>
<name>A0ABU3DZ98_9FLAO</name>
<evidence type="ECO:0000256" key="1">
    <source>
        <dbReference type="ARBA" id="ARBA00004442"/>
    </source>
</evidence>
<dbReference type="Gene3D" id="1.20.1600.10">
    <property type="entry name" value="Outer membrane efflux proteins (OEP)"/>
    <property type="match status" value="1"/>
</dbReference>
<evidence type="ECO:0000256" key="3">
    <source>
        <dbReference type="ARBA" id="ARBA00022448"/>
    </source>
</evidence>
<keyword evidence="6" id="KW-0472">Membrane</keyword>
<evidence type="ECO:0000256" key="2">
    <source>
        <dbReference type="ARBA" id="ARBA00007613"/>
    </source>
</evidence>
<keyword evidence="8" id="KW-0732">Signal</keyword>
<evidence type="ECO:0000256" key="6">
    <source>
        <dbReference type="ARBA" id="ARBA00023136"/>
    </source>
</evidence>
<dbReference type="RefSeq" id="WP_311682091.1">
    <property type="nucleotide sequence ID" value="NZ_JAVRHM010000003.1"/>
</dbReference>
<dbReference type="PANTHER" id="PTHR30026">
    <property type="entry name" value="OUTER MEMBRANE PROTEIN TOLC"/>
    <property type="match status" value="1"/>
</dbReference>
<proteinExistence type="inferred from homology"/>
<keyword evidence="5" id="KW-0812">Transmembrane</keyword>
<comment type="caution">
    <text evidence="9">The sequence shown here is derived from an EMBL/GenBank/DDBJ whole genome shotgun (WGS) entry which is preliminary data.</text>
</comment>